<name>A0ABC8SW14_9AQUA</name>
<keyword evidence="2" id="KW-1185">Reference proteome</keyword>
<dbReference type="EMBL" id="CAUOFW020003452">
    <property type="protein sequence ID" value="CAK9160020.1"/>
    <property type="molecule type" value="Genomic_DNA"/>
</dbReference>
<organism evidence="1 2">
    <name type="scientific">Ilex paraguariensis</name>
    <name type="common">yerba mate</name>
    <dbReference type="NCBI Taxonomy" id="185542"/>
    <lineage>
        <taxon>Eukaryota</taxon>
        <taxon>Viridiplantae</taxon>
        <taxon>Streptophyta</taxon>
        <taxon>Embryophyta</taxon>
        <taxon>Tracheophyta</taxon>
        <taxon>Spermatophyta</taxon>
        <taxon>Magnoliopsida</taxon>
        <taxon>eudicotyledons</taxon>
        <taxon>Gunneridae</taxon>
        <taxon>Pentapetalae</taxon>
        <taxon>asterids</taxon>
        <taxon>campanulids</taxon>
        <taxon>Aquifoliales</taxon>
        <taxon>Aquifoliaceae</taxon>
        <taxon>Ilex</taxon>
    </lineage>
</organism>
<evidence type="ECO:0000313" key="2">
    <source>
        <dbReference type="Proteomes" id="UP001642360"/>
    </source>
</evidence>
<proteinExistence type="predicted"/>
<accession>A0ABC8SW14</accession>
<gene>
    <name evidence="1" type="ORF">ILEXP_LOCUS28747</name>
</gene>
<dbReference type="AlphaFoldDB" id="A0ABC8SW14"/>
<comment type="caution">
    <text evidence="1">The sequence shown here is derived from an EMBL/GenBank/DDBJ whole genome shotgun (WGS) entry which is preliminary data.</text>
</comment>
<evidence type="ECO:0000313" key="1">
    <source>
        <dbReference type="EMBL" id="CAK9160020.1"/>
    </source>
</evidence>
<sequence>MVFNIGERELAGYFPSAMEFLSCAVEEGMEAQIKDTLGFPAGDLPMKQGKAKKLFLGGN</sequence>
<reference evidence="1 2" key="1">
    <citation type="submission" date="2024-02" db="EMBL/GenBank/DDBJ databases">
        <authorList>
            <person name="Vignale AGUSTIN F."/>
            <person name="Sosa J E."/>
            <person name="Modenutti C."/>
        </authorList>
    </citation>
    <scope>NUCLEOTIDE SEQUENCE [LARGE SCALE GENOMIC DNA]</scope>
</reference>
<protein>
    <submittedName>
        <fullName evidence="1">Uncharacterized protein</fullName>
    </submittedName>
</protein>
<dbReference type="Proteomes" id="UP001642360">
    <property type="component" value="Unassembled WGS sequence"/>
</dbReference>